<comment type="caution">
    <text evidence="1">The sequence shown here is derived from an EMBL/GenBank/DDBJ whole genome shotgun (WGS) entry which is preliminary data.</text>
</comment>
<keyword evidence="2" id="KW-1185">Reference proteome</keyword>
<gene>
    <name evidence="1" type="ORF">J1N35_044099</name>
</gene>
<reference evidence="1 2" key="1">
    <citation type="journal article" date="2021" name="Plant Biotechnol. J.">
        <title>Multi-omics assisted identification of the key and species-specific regulatory components of drought-tolerant mechanisms in Gossypium stocksii.</title>
        <authorList>
            <person name="Yu D."/>
            <person name="Ke L."/>
            <person name="Zhang D."/>
            <person name="Wu Y."/>
            <person name="Sun Y."/>
            <person name="Mei J."/>
            <person name="Sun J."/>
            <person name="Sun Y."/>
        </authorList>
    </citation>
    <scope>NUCLEOTIDE SEQUENCE [LARGE SCALE GENOMIC DNA]</scope>
    <source>
        <strain evidence="2">cv. E1</strain>
        <tissue evidence="1">Leaf</tissue>
    </source>
</reference>
<dbReference type="AlphaFoldDB" id="A0A9D3ZFP7"/>
<organism evidence="1 2">
    <name type="scientific">Gossypium stocksii</name>
    <dbReference type="NCBI Taxonomy" id="47602"/>
    <lineage>
        <taxon>Eukaryota</taxon>
        <taxon>Viridiplantae</taxon>
        <taxon>Streptophyta</taxon>
        <taxon>Embryophyta</taxon>
        <taxon>Tracheophyta</taxon>
        <taxon>Spermatophyta</taxon>
        <taxon>Magnoliopsida</taxon>
        <taxon>eudicotyledons</taxon>
        <taxon>Gunneridae</taxon>
        <taxon>Pentapetalae</taxon>
        <taxon>rosids</taxon>
        <taxon>malvids</taxon>
        <taxon>Malvales</taxon>
        <taxon>Malvaceae</taxon>
        <taxon>Malvoideae</taxon>
        <taxon>Gossypium</taxon>
    </lineage>
</organism>
<dbReference type="OrthoDB" id="998368at2759"/>
<name>A0A9D3ZFP7_9ROSI</name>
<evidence type="ECO:0000313" key="1">
    <source>
        <dbReference type="EMBL" id="KAH1031925.1"/>
    </source>
</evidence>
<sequence length="137" mass="15091">MATMMVLSTIIEELDGELALFQAAVGEGVSSAILSNEDVPKLKEFVGTKSECDVDNILCRIENYFHAKGITDDVVKVNITSMFLTNIALLWWRDVIEKESLLAFSEWTETMGQTIVGTKRCLKAVESHNGSGIYGQA</sequence>
<evidence type="ECO:0000313" key="2">
    <source>
        <dbReference type="Proteomes" id="UP000828251"/>
    </source>
</evidence>
<protein>
    <recommendedName>
        <fullName evidence="3">Retrotransposon gag domain-containing protein</fullName>
    </recommendedName>
</protein>
<dbReference type="EMBL" id="JAIQCV010000013">
    <property type="protein sequence ID" value="KAH1031925.1"/>
    <property type="molecule type" value="Genomic_DNA"/>
</dbReference>
<dbReference type="Proteomes" id="UP000828251">
    <property type="component" value="Unassembled WGS sequence"/>
</dbReference>
<evidence type="ECO:0008006" key="3">
    <source>
        <dbReference type="Google" id="ProtNLM"/>
    </source>
</evidence>
<accession>A0A9D3ZFP7</accession>
<proteinExistence type="predicted"/>